<dbReference type="SUPFAM" id="SSF52540">
    <property type="entry name" value="P-loop containing nucleoside triphosphate hydrolases"/>
    <property type="match status" value="1"/>
</dbReference>
<evidence type="ECO:0000313" key="2">
    <source>
        <dbReference type="Proteomes" id="UP000542742"/>
    </source>
</evidence>
<dbReference type="Gene3D" id="3.40.50.300">
    <property type="entry name" value="P-loop containing nucleotide triphosphate hydrolases"/>
    <property type="match status" value="1"/>
</dbReference>
<reference evidence="1 2" key="1">
    <citation type="submission" date="2020-08" db="EMBL/GenBank/DDBJ databases">
        <title>Sequencing the genomes of 1000 actinobacteria strains.</title>
        <authorList>
            <person name="Klenk H.-P."/>
        </authorList>
    </citation>
    <scope>NUCLEOTIDE SEQUENCE [LARGE SCALE GENOMIC DNA]</scope>
    <source>
        <strain evidence="1 2">DSM 45518</strain>
    </source>
</reference>
<dbReference type="InterPro" id="IPR027417">
    <property type="entry name" value="P-loop_NTPase"/>
</dbReference>
<comment type="caution">
    <text evidence="1">The sequence shown here is derived from an EMBL/GenBank/DDBJ whole genome shotgun (WGS) entry which is preliminary data.</text>
</comment>
<dbReference type="Proteomes" id="UP000542742">
    <property type="component" value="Unassembled WGS sequence"/>
</dbReference>
<sequence length="209" mass="22946">MIVVVTGPSAAGKTTWCRRHHADHLVPEDAAVVDEAAGADDQAAYWCEVNCRRWQAATERERASGLAVCDDDPMKLHYTWSLLRIGEADPAAWERELVANRAAIASGRLGFADLVLVSLPPAGELRARRDADRTRRRRNFELHARLAEPLREWYQAWERVSPGRVRWSLPPDGLPAGRPAPRAGRYDPATLDALVAALPPVSRSGCGGG</sequence>
<dbReference type="AlphaFoldDB" id="A0A7W7CMR0"/>
<accession>A0A7W7CMR0</accession>
<proteinExistence type="predicted"/>
<dbReference type="RefSeq" id="WP_184950217.1">
    <property type="nucleotide sequence ID" value="NZ_BOMC01000006.1"/>
</dbReference>
<dbReference type="EMBL" id="JACHMF010000001">
    <property type="protein sequence ID" value="MBB4691396.1"/>
    <property type="molecule type" value="Genomic_DNA"/>
</dbReference>
<protein>
    <submittedName>
        <fullName evidence="1">Uncharacterized protein</fullName>
    </submittedName>
</protein>
<gene>
    <name evidence="1" type="ORF">BKA14_001544</name>
</gene>
<keyword evidence="2" id="KW-1185">Reference proteome</keyword>
<organism evidence="1 2">
    <name type="scientific">Paractinoplanes abujensis</name>
    <dbReference type="NCBI Taxonomy" id="882441"/>
    <lineage>
        <taxon>Bacteria</taxon>
        <taxon>Bacillati</taxon>
        <taxon>Actinomycetota</taxon>
        <taxon>Actinomycetes</taxon>
        <taxon>Micromonosporales</taxon>
        <taxon>Micromonosporaceae</taxon>
        <taxon>Paractinoplanes</taxon>
    </lineage>
</organism>
<evidence type="ECO:0000313" key="1">
    <source>
        <dbReference type="EMBL" id="MBB4691396.1"/>
    </source>
</evidence>
<name>A0A7W7CMR0_9ACTN</name>